<dbReference type="Proteomes" id="UP000284531">
    <property type="component" value="Unassembled WGS sequence"/>
</dbReference>
<feature type="signal peptide" evidence="1">
    <location>
        <begin position="1"/>
        <end position="20"/>
    </location>
</feature>
<organism evidence="2 3">
    <name type="scientific">Marinifilum flexuosum</name>
    <dbReference type="NCBI Taxonomy" id="1117708"/>
    <lineage>
        <taxon>Bacteria</taxon>
        <taxon>Pseudomonadati</taxon>
        <taxon>Bacteroidota</taxon>
        <taxon>Bacteroidia</taxon>
        <taxon>Marinilabiliales</taxon>
        <taxon>Marinifilaceae</taxon>
    </lineage>
</organism>
<dbReference type="AlphaFoldDB" id="A0A419X945"/>
<evidence type="ECO:0008006" key="4">
    <source>
        <dbReference type="Google" id="ProtNLM"/>
    </source>
</evidence>
<gene>
    <name evidence="2" type="ORF">BXY64_1258</name>
</gene>
<proteinExistence type="predicted"/>
<dbReference type="EMBL" id="RAPQ01000008">
    <property type="protein sequence ID" value="RKE04242.1"/>
    <property type="molecule type" value="Genomic_DNA"/>
</dbReference>
<dbReference type="OrthoDB" id="1120882at2"/>
<sequence length="239" mass="28030">MKKYFILIVFVFCMFTTAMCQKESIRLYDNLNLYAPSLVNLYNQVKTSKTMDANQYESIDGSPYLNKQFEKGFVISKDSLLYTGLILRYNNYQDIIEFQKDDISYELSNQFPLLYVKINDRIYERLKFKSKEGDKLGYFQIISDGKVTLYSKKKVNFVEAKPAHGYVEYKPAKFKAEPISYYLKKEGSYTANLIKNKKDIVSLLSDKKVEVLTFINENKLKTSKGEDISRIIDYYNKLN</sequence>
<keyword evidence="3" id="KW-1185">Reference proteome</keyword>
<name>A0A419X945_9BACT</name>
<comment type="caution">
    <text evidence="2">The sequence shown here is derived from an EMBL/GenBank/DDBJ whole genome shotgun (WGS) entry which is preliminary data.</text>
</comment>
<reference evidence="2 3" key="1">
    <citation type="submission" date="2018-09" db="EMBL/GenBank/DDBJ databases">
        <title>Genomic Encyclopedia of Archaeal and Bacterial Type Strains, Phase II (KMG-II): from individual species to whole genera.</title>
        <authorList>
            <person name="Goeker M."/>
        </authorList>
    </citation>
    <scope>NUCLEOTIDE SEQUENCE [LARGE SCALE GENOMIC DNA]</scope>
    <source>
        <strain evidence="2 3">DSM 21950</strain>
    </source>
</reference>
<evidence type="ECO:0000313" key="3">
    <source>
        <dbReference type="Proteomes" id="UP000284531"/>
    </source>
</evidence>
<evidence type="ECO:0000313" key="2">
    <source>
        <dbReference type="EMBL" id="RKE04242.1"/>
    </source>
</evidence>
<keyword evidence="1" id="KW-0732">Signal</keyword>
<feature type="chain" id="PRO_5019222650" description="GLPGLI family protein" evidence="1">
    <location>
        <begin position="21"/>
        <end position="239"/>
    </location>
</feature>
<evidence type="ECO:0000256" key="1">
    <source>
        <dbReference type="SAM" id="SignalP"/>
    </source>
</evidence>
<dbReference type="RefSeq" id="WP_147375920.1">
    <property type="nucleotide sequence ID" value="NZ_RAPQ01000008.1"/>
</dbReference>
<accession>A0A419X945</accession>
<protein>
    <recommendedName>
        <fullName evidence="4">GLPGLI family protein</fullName>
    </recommendedName>
</protein>